<evidence type="ECO:0000313" key="8">
    <source>
        <dbReference type="Proteomes" id="UP001176517"/>
    </source>
</evidence>
<dbReference type="AlphaFoldDB" id="A0AAN6GU09"/>
<dbReference type="EMBL" id="JAPDMZ010000013">
    <property type="protein sequence ID" value="KAK0556609.1"/>
    <property type="molecule type" value="Genomic_DNA"/>
</dbReference>
<evidence type="ECO:0000256" key="2">
    <source>
        <dbReference type="ARBA" id="ARBA00009856"/>
    </source>
</evidence>
<dbReference type="InterPro" id="IPR042266">
    <property type="entry name" value="PPPDE_sf"/>
</dbReference>
<evidence type="ECO:0000259" key="6">
    <source>
        <dbReference type="PROSITE" id="PS51858"/>
    </source>
</evidence>
<evidence type="ECO:0000256" key="3">
    <source>
        <dbReference type="ARBA" id="ARBA00022670"/>
    </source>
</evidence>
<comment type="similarity">
    <text evidence="2">Belongs to the SRR1 family.</text>
</comment>
<dbReference type="GO" id="GO:0008233">
    <property type="term" value="F:peptidase activity"/>
    <property type="evidence" value="ECO:0007669"/>
    <property type="project" value="UniProtKB-KW"/>
</dbReference>
<comment type="similarity">
    <text evidence="1">Belongs to the DeSI family.</text>
</comment>
<dbReference type="Proteomes" id="UP001176517">
    <property type="component" value="Unassembled WGS sequence"/>
</dbReference>
<dbReference type="InterPro" id="IPR008580">
    <property type="entry name" value="PPPDE_dom"/>
</dbReference>
<keyword evidence="4" id="KW-0378">Hydrolase</keyword>
<reference evidence="7" key="1">
    <citation type="journal article" date="2023" name="PhytoFront">
        <title>Draft Genome Resources of Seven Strains of Tilletia horrida, Causal Agent of Kernel Smut of Rice.</title>
        <authorList>
            <person name="Khanal S."/>
            <person name="Antony Babu S."/>
            <person name="Zhou X.G."/>
        </authorList>
    </citation>
    <scope>NUCLEOTIDE SEQUENCE</scope>
    <source>
        <strain evidence="7">TX6</strain>
    </source>
</reference>
<dbReference type="InterPro" id="IPR012942">
    <property type="entry name" value="SRR1-like"/>
</dbReference>
<dbReference type="PROSITE" id="PS51858">
    <property type="entry name" value="PPPDE"/>
    <property type="match status" value="1"/>
</dbReference>
<evidence type="ECO:0000313" key="7">
    <source>
        <dbReference type="EMBL" id="KAK0556609.1"/>
    </source>
</evidence>
<dbReference type="GO" id="GO:0005634">
    <property type="term" value="C:nucleus"/>
    <property type="evidence" value="ECO:0007669"/>
    <property type="project" value="TreeGrafter"/>
</dbReference>
<accession>A0AAN6GU09</accession>
<dbReference type="SMART" id="SM01179">
    <property type="entry name" value="DUF862"/>
    <property type="match status" value="1"/>
</dbReference>
<feature type="region of interest" description="Disordered" evidence="5">
    <location>
        <begin position="125"/>
        <end position="150"/>
    </location>
</feature>
<proteinExistence type="inferred from homology"/>
<gene>
    <name evidence="7" type="ORF">OC846_001054</name>
</gene>
<name>A0AAN6GU09_9BASI</name>
<evidence type="ECO:0000256" key="4">
    <source>
        <dbReference type="ARBA" id="ARBA00022801"/>
    </source>
</evidence>
<evidence type="ECO:0000256" key="1">
    <source>
        <dbReference type="ARBA" id="ARBA00008140"/>
    </source>
</evidence>
<sequence>MAELETPVKLYLYDLSHGMAAQLSLSMLGQHFEAIYHTGIVVHGKEYFYGQGVMSCVPGTSHHGQPMEIVDLGVTAVDKAISDSATVLSTRKGLINFLLTALPQNFMATPLGKLLRPQVDSAFPAAGGGAGPSTPQRAKKNRKPSAAARGAAESEAAAINALSNVINNVTATSSEQGLETVTGKSKVPHKDPRAEGTELTLEQRLEIFAPRGAIFQDPKIRDATRVRLDNILNAVPGQHSEATKESLPKKILCLGLGSVKDSIAPQFQLGYLLLMRELLAERLDDFVPVEAYDPIFKDSDEEMLQAFGIDVLEKNKRGAYLLEETTLVFMPHVGRSITERLIRTNWSPEGLSRLVYCGNDMSKFVATIEKEAPCMAALRPFLKMEEVPQLPKNHPQAISYALNDLAFQRFCPVEAVPEGFWTPPPELRVKDPEAL</sequence>
<dbReference type="InterPro" id="IPR040044">
    <property type="entry name" value="SRR1L"/>
</dbReference>
<organism evidence="7 8">
    <name type="scientific">Tilletia horrida</name>
    <dbReference type="NCBI Taxonomy" id="155126"/>
    <lineage>
        <taxon>Eukaryota</taxon>
        <taxon>Fungi</taxon>
        <taxon>Dikarya</taxon>
        <taxon>Basidiomycota</taxon>
        <taxon>Ustilaginomycotina</taxon>
        <taxon>Exobasidiomycetes</taxon>
        <taxon>Tilletiales</taxon>
        <taxon>Tilletiaceae</taxon>
        <taxon>Tilletia</taxon>
    </lineage>
</organism>
<comment type="caution">
    <text evidence="7">The sequence shown here is derived from an EMBL/GenBank/DDBJ whole genome shotgun (WGS) entry which is preliminary data.</text>
</comment>
<dbReference type="Pfam" id="PF05903">
    <property type="entry name" value="Peptidase_C97"/>
    <property type="match status" value="1"/>
</dbReference>
<protein>
    <recommendedName>
        <fullName evidence="6">PPPDE domain-containing protein</fullName>
    </recommendedName>
</protein>
<feature type="domain" description="PPPDE" evidence="6">
    <location>
        <begin position="6"/>
        <end position="120"/>
    </location>
</feature>
<dbReference type="Gene3D" id="3.90.1720.30">
    <property type="entry name" value="PPPDE domains"/>
    <property type="match status" value="1"/>
</dbReference>
<dbReference type="PANTHER" id="PTHR28626:SF3">
    <property type="entry name" value="SRR1-LIKE PROTEIN"/>
    <property type="match status" value="1"/>
</dbReference>
<keyword evidence="3" id="KW-0645">Protease</keyword>
<evidence type="ECO:0000256" key="5">
    <source>
        <dbReference type="SAM" id="MobiDB-lite"/>
    </source>
</evidence>
<dbReference type="PANTHER" id="PTHR28626">
    <property type="entry name" value="SRR1-LIKE PROTEIN"/>
    <property type="match status" value="1"/>
</dbReference>
<keyword evidence="8" id="KW-1185">Reference proteome</keyword>
<dbReference type="Pfam" id="PF07985">
    <property type="entry name" value="SRR1"/>
    <property type="match status" value="1"/>
</dbReference>
<dbReference type="GO" id="GO:0005737">
    <property type="term" value="C:cytoplasm"/>
    <property type="evidence" value="ECO:0007669"/>
    <property type="project" value="TreeGrafter"/>
</dbReference>
<dbReference type="GO" id="GO:0006508">
    <property type="term" value="P:proteolysis"/>
    <property type="evidence" value="ECO:0007669"/>
    <property type="project" value="UniProtKB-KW"/>
</dbReference>